<proteinExistence type="predicted"/>
<dbReference type="AlphaFoldDB" id="A0A6S7ITA8"/>
<dbReference type="EMBL" id="CACRXK020012034">
    <property type="protein sequence ID" value="CAB4022555.1"/>
    <property type="molecule type" value="Genomic_DNA"/>
</dbReference>
<dbReference type="PANTHER" id="PTHR47510">
    <property type="entry name" value="REVERSE TRANSCRIPTASE DOMAIN-CONTAINING PROTEIN"/>
    <property type="match status" value="1"/>
</dbReference>
<reference evidence="2" key="1">
    <citation type="submission" date="2020-04" db="EMBL/GenBank/DDBJ databases">
        <authorList>
            <person name="Alioto T."/>
            <person name="Alioto T."/>
            <person name="Gomez Garrido J."/>
        </authorList>
    </citation>
    <scope>NUCLEOTIDE SEQUENCE</scope>
    <source>
        <strain evidence="2">A484AB</strain>
    </source>
</reference>
<feature type="domain" description="Endonuclease/exonuclease/phosphatase" evidence="1">
    <location>
        <begin position="160"/>
        <end position="338"/>
    </location>
</feature>
<keyword evidence="3" id="KW-1185">Reference proteome</keyword>
<dbReference type="Proteomes" id="UP001152795">
    <property type="component" value="Unassembled WGS sequence"/>
</dbReference>
<protein>
    <submittedName>
        <fullName evidence="2">Fibrinogen C domain-containing 1</fullName>
    </submittedName>
</protein>
<dbReference type="SUPFAM" id="SSF56219">
    <property type="entry name" value="DNase I-like"/>
    <property type="match status" value="1"/>
</dbReference>
<dbReference type="PANTHER" id="PTHR47510:SF3">
    <property type="entry name" value="ENDO_EXONUCLEASE_PHOSPHATASE DOMAIN-CONTAINING PROTEIN"/>
    <property type="match status" value="1"/>
</dbReference>
<gene>
    <name evidence="2" type="ORF">PACLA_8A078639</name>
</gene>
<accession>A0A6S7ITA8</accession>
<dbReference type="GO" id="GO:0003824">
    <property type="term" value="F:catalytic activity"/>
    <property type="evidence" value="ECO:0007669"/>
    <property type="project" value="InterPro"/>
</dbReference>
<evidence type="ECO:0000259" key="1">
    <source>
        <dbReference type="Pfam" id="PF03372"/>
    </source>
</evidence>
<evidence type="ECO:0000313" key="3">
    <source>
        <dbReference type="Proteomes" id="UP001152795"/>
    </source>
</evidence>
<dbReference type="InterPro" id="IPR036691">
    <property type="entry name" value="Endo/exonu/phosph_ase_sf"/>
</dbReference>
<organism evidence="2 3">
    <name type="scientific">Paramuricea clavata</name>
    <name type="common">Red gorgonian</name>
    <name type="synonym">Violescent sea-whip</name>
    <dbReference type="NCBI Taxonomy" id="317549"/>
    <lineage>
        <taxon>Eukaryota</taxon>
        <taxon>Metazoa</taxon>
        <taxon>Cnidaria</taxon>
        <taxon>Anthozoa</taxon>
        <taxon>Octocorallia</taxon>
        <taxon>Malacalcyonacea</taxon>
        <taxon>Plexauridae</taxon>
        <taxon>Paramuricea</taxon>
    </lineage>
</organism>
<sequence length="349" mass="40018">MNQERTMLIKRGNILHYNYVQNVKLYHHCHNFLTDVAENIEDNWTVQGQKDRQFFSVPCDQTIAQTLNKDSKMKAKPSTTTKSERLVELPRICSWDDKKKNLAIPVRITQRQNYHHCNFNNTSNINSKRRSYLVPINLTSTSKVPSRESGFAVPKFMFINICSLAKTKNRVRAVVALEADLLNNDVDVCVVSESHLKPEMPDAVVTIHNYSIFRRDRSCEGCDMRAKGGVAIYVRNSLKVIDIYRSSLYELIGDTLLLPTGNRMSIYGLYHPPRHNYLESDLLDYLINISDDVLDKYPDTVIVCGGDLNSLDIKHLEELSGWDAMVDFSTRGNAYLDNCLTNRIDLFSK</sequence>
<name>A0A6S7ITA8_PARCT</name>
<dbReference type="InterPro" id="IPR005135">
    <property type="entry name" value="Endo/exonuclease/phosphatase"/>
</dbReference>
<evidence type="ECO:0000313" key="2">
    <source>
        <dbReference type="EMBL" id="CAB4022555.1"/>
    </source>
</evidence>
<dbReference type="Pfam" id="PF03372">
    <property type="entry name" value="Exo_endo_phos"/>
    <property type="match status" value="1"/>
</dbReference>
<dbReference type="OrthoDB" id="7474049at2759"/>
<comment type="caution">
    <text evidence="2">The sequence shown here is derived from an EMBL/GenBank/DDBJ whole genome shotgun (WGS) entry which is preliminary data.</text>
</comment>